<gene>
    <name evidence="1" type="ORF">P5673_019852</name>
</gene>
<evidence type="ECO:0000313" key="2">
    <source>
        <dbReference type="Proteomes" id="UP001249851"/>
    </source>
</evidence>
<comment type="caution">
    <text evidence="1">The sequence shown here is derived from an EMBL/GenBank/DDBJ whole genome shotgun (WGS) entry which is preliminary data.</text>
</comment>
<keyword evidence="2" id="KW-1185">Reference proteome</keyword>
<accession>A0AAD9QBM4</accession>
<dbReference type="Proteomes" id="UP001249851">
    <property type="component" value="Unassembled WGS sequence"/>
</dbReference>
<name>A0AAD9QBM4_ACRCE</name>
<evidence type="ECO:0000313" key="1">
    <source>
        <dbReference type="EMBL" id="KAK2557875.1"/>
    </source>
</evidence>
<organism evidence="1 2">
    <name type="scientific">Acropora cervicornis</name>
    <name type="common">Staghorn coral</name>
    <dbReference type="NCBI Taxonomy" id="6130"/>
    <lineage>
        <taxon>Eukaryota</taxon>
        <taxon>Metazoa</taxon>
        <taxon>Cnidaria</taxon>
        <taxon>Anthozoa</taxon>
        <taxon>Hexacorallia</taxon>
        <taxon>Scleractinia</taxon>
        <taxon>Astrocoeniina</taxon>
        <taxon>Acroporidae</taxon>
        <taxon>Acropora</taxon>
    </lineage>
</organism>
<sequence>MVDTAEQCYMKELNKATYYVDEIKENLGTSVKQDLQLAYEKMCKLNRPIETAANWVKDAMSEEEKTFEQVRTWLEARKDDLIPIHELRSSLKLELVEFEKQETNKHEEDWFKKNVELEKMLIKDLPNITSVMQQNQRHS</sequence>
<reference evidence="1" key="2">
    <citation type="journal article" date="2023" name="Science">
        <title>Genomic signatures of disease resistance in endangered staghorn corals.</title>
        <authorList>
            <person name="Vollmer S.V."/>
            <person name="Selwyn J.D."/>
            <person name="Despard B.A."/>
            <person name="Roesel C.L."/>
        </authorList>
    </citation>
    <scope>NUCLEOTIDE SEQUENCE</scope>
    <source>
        <strain evidence="1">K2</strain>
    </source>
</reference>
<dbReference type="EMBL" id="JARQWQ010000047">
    <property type="protein sequence ID" value="KAK2557875.1"/>
    <property type="molecule type" value="Genomic_DNA"/>
</dbReference>
<dbReference type="AlphaFoldDB" id="A0AAD9QBM4"/>
<reference evidence="1" key="1">
    <citation type="journal article" date="2023" name="G3 (Bethesda)">
        <title>Whole genome assembly and annotation of the endangered Caribbean coral Acropora cervicornis.</title>
        <authorList>
            <person name="Selwyn J.D."/>
            <person name="Vollmer S.V."/>
        </authorList>
    </citation>
    <scope>NUCLEOTIDE SEQUENCE</scope>
    <source>
        <strain evidence="1">K2</strain>
    </source>
</reference>
<proteinExistence type="predicted"/>
<protein>
    <submittedName>
        <fullName evidence="1">Uncharacterized protein</fullName>
    </submittedName>
</protein>